<comment type="subunit">
    <text evidence="8 9">F-type ATPases have 2 components, CF(1) - the catalytic core - and CF(0) - the membrane proton channel. CF(1) has five subunits: alpha(3), beta(3), gamma(1), delta(1), epsilon(1). CF(0) has three main subunits: a, b and c.</text>
</comment>
<dbReference type="GO" id="GO:0005886">
    <property type="term" value="C:plasma membrane"/>
    <property type="evidence" value="ECO:0007669"/>
    <property type="project" value="UniProtKB-SubCell"/>
</dbReference>
<evidence type="ECO:0000256" key="5">
    <source>
        <dbReference type="ARBA" id="ARBA00023136"/>
    </source>
</evidence>
<evidence type="ECO:0000256" key="4">
    <source>
        <dbReference type="ARBA" id="ARBA00023065"/>
    </source>
</evidence>
<dbReference type="PANTHER" id="PTHR13822:SF10">
    <property type="entry name" value="ATP SYNTHASE EPSILON CHAIN, CHLOROPLASTIC"/>
    <property type="match status" value="1"/>
</dbReference>
<dbReference type="NCBIfam" id="TIGR01216">
    <property type="entry name" value="ATP_synt_epsi"/>
    <property type="match status" value="1"/>
</dbReference>
<dbReference type="STRING" id="1802055.A3A74_01180"/>
<dbReference type="InterPro" id="IPR001469">
    <property type="entry name" value="ATP_synth_F1_dsu/esu"/>
</dbReference>
<organism evidence="11 12">
    <name type="scientific">Candidatus Roizmanbacteria bacterium RIFCSPLOWO2_01_FULL_35_13</name>
    <dbReference type="NCBI Taxonomy" id="1802055"/>
    <lineage>
        <taxon>Bacteria</taxon>
        <taxon>Candidatus Roizmaniibacteriota</taxon>
    </lineage>
</organism>
<proteinExistence type="inferred from homology"/>
<comment type="subcellular location">
    <subcellularLocation>
        <location evidence="8">Cell membrane</location>
        <topology evidence="8">Peripheral membrane protein</topology>
    </subcellularLocation>
    <subcellularLocation>
        <location evidence="1">Endomembrane system</location>
        <topology evidence="1">Peripheral membrane protein</topology>
    </subcellularLocation>
</comment>
<dbReference type="InterPro" id="IPR020546">
    <property type="entry name" value="ATP_synth_F1_dsu/esu_N"/>
</dbReference>
<dbReference type="CDD" id="cd12152">
    <property type="entry name" value="F1-ATPase_delta"/>
    <property type="match status" value="1"/>
</dbReference>
<dbReference type="Gene3D" id="2.60.15.10">
    <property type="entry name" value="F0F1 ATP synthase delta/epsilon subunit, N-terminal"/>
    <property type="match status" value="1"/>
</dbReference>
<dbReference type="GO" id="GO:0046933">
    <property type="term" value="F:proton-transporting ATP synthase activity, rotational mechanism"/>
    <property type="evidence" value="ECO:0007669"/>
    <property type="project" value="UniProtKB-UniRule"/>
</dbReference>
<keyword evidence="8" id="KW-0375">Hydrogen ion transport</keyword>
<reference evidence="11 12" key="1">
    <citation type="journal article" date="2016" name="Nat. Commun.">
        <title>Thousands of microbial genomes shed light on interconnected biogeochemical processes in an aquifer system.</title>
        <authorList>
            <person name="Anantharaman K."/>
            <person name="Brown C.T."/>
            <person name="Hug L.A."/>
            <person name="Sharon I."/>
            <person name="Castelle C.J."/>
            <person name="Probst A.J."/>
            <person name="Thomas B.C."/>
            <person name="Singh A."/>
            <person name="Wilkins M.J."/>
            <person name="Karaoz U."/>
            <person name="Brodie E.L."/>
            <person name="Williams K.H."/>
            <person name="Hubbard S.S."/>
            <person name="Banfield J.F."/>
        </authorList>
    </citation>
    <scope>NUCLEOTIDE SEQUENCE [LARGE SCALE GENOMIC DNA]</scope>
</reference>
<gene>
    <name evidence="8" type="primary">atpC</name>
    <name evidence="11" type="ORF">A3A74_01180</name>
</gene>
<comment type="caution">
    <text evidence="11">The sequence shown here is derived from an EMBL/GenBank/DDBJ whole genome shotgun (WGS) entry which is preliminary data.</text>
</comment>
<dbReference type="InterPro" id="IPR036771">
    <property type="entry name" value="ATPsynth_dsu/esu_N"/>
</dbReference>
<evidence type="ECO:0000256" key="2">
    <source>
        <dbReference type="ARBA" id="ARBA00005712"/>
    </source>
</evidence>
<keyword evidence="3 8" id="KW-0813">Transport</keyword>
<dbReference type="Pfam" id="PF02823">
    <property type="entry name" value="ATP-synt_DE_N"/>
    <property type="match status" value="1"/>
</dbReference>
<dbReference type="PANTHER" id="PTHR13822">
    <property type="entry name" value="ATP SYNTHASE DELTA/EPSILON CHAIN"/>
    <property type="match status" value="1"/>
</dbReference>
<dbReference type="GO" id="GO:0005524">
    <property type="term" value="F:ATP binding"/>
    <property type="evidence" value="ECO:0007669"/>
    <property type="project" value="UniProtKB-UniRule"/>
</dbReference>
<comment type="function">
    <text evidence="8">Produces ATP from ADP in the presence of a proton gradient across the membrane.</text>
</comment>
<dbReference type="Proteomes" id="UP000179270">
    <property type="component" value="Unassembled WGS sequence"/>
</dbReference>
<accession>A0A1F7IHF8</accession>
<feature type="domain" description="ATP synthase F1 complex delta/epsilon subunit N-terminal" evidence="10">
    <location>
        <begin position="4"/>
        <end position="82"/>
    </location>
</feature>
<evidence type="ECO:0000256" key="1">
    <source>
        <dbReference type="ARBA" id="ARBA00004184"/>
    </source>
</evidence>
<dbReference type="SUPFAM" id="SSF51344">
    <property type="entry name" value="Epsilon subunit of F1F0-ATP synthase N-terminal domain"/>
    <property type="match status" value="1"/>
</dbReference>
<sequence>MDNLNLKIITPQKVILAEMVESVSIPTYRGEITILPHHVNLFSLLVAGIVRIKSSSKEDHLAIGGGYLETDGEEVNVLVSKAYGQDEIDHDIIFRAIENAKNILKISKDKKERAEASMLLRHSIVSLKLLKKRRHRTTTV</sequence>
<dbReference type="AlphaFoldDB" id="A0A1F7IHF8"/>
<comment type="similarity">
    <text evidence="2 8 9">Belongs to the ATPase epsilon chain family.</text>
</comment>
<evidence type="ECO:0000259" key="10">
    <source>
        <dbReference type="Pfam" id="PF02823"/>
    </source>
</evidence>
<evidence type="ECO:0000256" key="8">
    <source>
        <dbReference type="HAMAP-Rule" id="MF_00530"/>
    </source>
</evidence>
<keyword evidence="4 8" id="KW-0406">Ion transport</keyword>
<evidence type="ECO:0000313" key="11">
    <source>
        <dbReference type="EMBL" id="OGK42806.1"/>
    </source>
</evidence>
<keyword evidence="7 8" id="KW-0066">ATP synthesis</keyword>
<name>A0A1F7IHF8_9BACT</name>
<dbReference type="EMBL" id="MGAF01000004">
    <property type="protein sequence ID" value="OGK42806.1"/>
    <property type="molecule type" value="Genomic_DNA"/>
</dbReference>
<protein>
    <recommendedName>
        <fullName evidence="8">ATP synthase epsilon chain</fullName>
    </recommendedName>
    <alternativeName>
        <fullName evidence="8">ATP synthase F1 sector epsilon subunit</fullName>
    </alternativeName>
    <alternativeName>
        <fullName evidence="8">F-ATPase epsilon subunit</fullName>
    </alternativeName>
</protein>
<dbReference type="GO" id="GO:0045259">
    <property type="term" value="C:proton-transporting ATP synthase complex"/>
    <property type="evidence" value="ECO:0007669"/>
    <property type="project" value="UniProtKB-KW"/>
</dbReference>
<evidence type="ECO:0000256" key="7">
    <source>
        <dbReference type="ARBA" id="ARBA00023310"/>
    </source>
</evidence>
<keyword evidence="5 8" id="KW-0472">Membrane</keyword>
<keyword evidence="6 8" id="KW-0139">CF(1)</keyword>
<evidence type="ECO:0000256" key="9">
    <source>
        <dbReference type="RuleBase" id="RU003656"/>
    </source>
</evidence>
<evidence type="ECO:0000256" key="3">
    <source>
        <dbReference type="ARBA" id="ARBA00022448"/>
    </source>
</evidence>
<evidence type="ECO:0000313" key="12">
    <source>
        <dbReference type="Proteomes" id="UP000179270"/>
    </source>
</evidence>
<evidence type="ECO:0000256" key="6">
    <source>
        <dbReference type="ARBA" id="ARBA00023196"/>
    </source>
</evidence>
<keyword evidence="8" id="KW-1003">Cell membrane</keyword>
<dbReference type="HAMAP" id="MF_00530">
    <property type="entry name" value="ATP_synth_epsil_bac"/>
    <property type="match status" value="1"/>
</dbReference>
<dbReference type="GO" id="GO:0012505">
    <property type="term" value="C:endomembrane system"/>
    <property type="evidence" value="ECO:0007669"/>
    <property type="project" value="UniProtKB-SubCell"/>
</dbReference>